<dbReference type="Pfam" id="PF07596">
    <property type="entry name" value="SBP_bac_10"/>
    <property type="match status" value="1"/>
</dbReference>
<protein>
    <submittedName>
        <fullName evidence="3">Type II secretion system protein G</fullName>
    </submittedName>
</protein>
<evidence type="ECO:0000313" key="4">
    <source>
        <dbReference type="Proteomes" id="UP000317093"/>
    </source>
</evidence>
<reference evidence="3 4" key="1">
    <citation type="submission" date="2019-02" db="EMBL/GenBank/DDBJ databases">
        <title>Deep-cultivation of Planctomycetes and their phenomic and genomic characterization uncovers novel biology.</title>
        <authorList>
            <person name="Wiegand S."/>
            <person name="Jogler M."/>
            <person name="Boedeker C."/>
            <person name="Pinto D."/>
            <person name="Vollmers J."/>
            <person name="Rivas-Marin E."/>
            <person name="Kohn T."/>
            <person name="Peeters S.H."/>
            <person name="Heuer A."/>
            <person name="Rast P."/>
            <person name="Oberbeckmann S."/>
            <person name="Bunk B."/>
            <person name="Jeske O."/>
            <person name="Meyerdierks A."/>
            <person name="Storesund J.E."/>
            <person name="Kallscheuer N."/>
            <person name="Luecker S."/>
            <person name="Lage O.M."/>
            <person name="Pohl T."/>
            <person name="Merkel B.J."/>
            <person name="Hornburger P."/>
            <person name="Mueller R.-W."/>
            <person name="Bruemmer F."/>
            <person name="Labrenz M."/>
            <person name="Spormann A.M."/>
            <person name="Op den Camp H."/>
            <person name="Overmann J."/>
            <person name="Amann R."/>
            <person name="Jetten M.S.M."/>
            <person name="Mascher T."/>
            <person name="Medema M.H."/>
            <person name="Devos D.P."/>
            <person name="Kaster A.-K."/>
            <person name="Ovreas L."/>
            <person name="Rohde M."/>
            <person name="Galperin M.Y."/>
            <person name="Jogler C."/>
        </authorList>
    </citation>
    <scope>NUCLEOTIDE SEQUENCE [LARGE SCALE GENOMIC DNA]</scope>
    <source>
        <strain evidence="3 4">Pan216</strain>
    </source>
</reference>
<dbReference type="InterPro" id="IPR045584">
    <property type="entry name" value="Pilin-like"/>
</dbReference>
<organism evidence="3 4">
    <name type="scientific">Kolteria novifilia</name>
    <dbReference type="NCBI Taxonomy" id="2527975"/>
    <lineage>
        <taxon>Bacteria</taxon>
        <taxon>Pseudomonadati</taxon>
        <taxon>Planctomycetota</taxon>
        <taxon>Planctomycetia</taxon>
        <taxon>Kolteriales</taxon>
        <taxon>Kolteriaceae</taxon>
        <taxon>Kolteria</taxon>
    </lineage>
</organism>
<dbReference type="NCBIfam" id="TIGR02532">
    <property type="entry name" value="IV_pilin_GFxxxE"/>
    <property type="match status" value="1"/>
</dbReference>
<dbReference type="RefSeq" id="WP_145263885.1">
    <property type="nucleotide sequence ID" value="NZ_CP036279.1"/>
</dbReference>
<dbReference type="OrthoDB" id="252302at2"/>
<evidence type="ECO:0000259" key="2">
    <source>
        <dbReference type="Pfam" id="PF07596"/>
    </source>
</evidence>
<keyword evidence="1" id="KW-0472">Membrane</keyword>
<evidence type="ECO:0000313" key="3">
    <source>
        <dbReference type="EMBL" id="QDU61614.1"/>
    </source>
</evidence>
<keyword evidence="1" id="KW-1133">Transmembrane helix</keyword>
<dbReference type="Gene3D" id="3.30.700.10">
    <property type="entry name" value="Glycoprotein, Type 4 Pilin"/>
    <property type="match status" value="1"/>
</dbReference>
<dbReference type="KEGG" id="knv:Pan216_24750"/>
<gene>
    <name evidence="3" type="primary">xcpT_14</name>
    <name evidence="3" type="ORF">Pan216_24750</name>
</gene>
<dbReference type="Pfam" id="PF07963">
    <property type="entry name" value="N_methyl"/>
    <property type="match status" value="1"/>
</dbReference>
<dbReference type="PANTHER" id="PTHR30093">
    <property type="entry name" value="GENERAL SECRETION PATHWAY PROTEIN G"/>
    <property type="match status" value="1"/>
</dbReference>
<dbReference type="PROSITE" id="PS00409">
    <property type="entry name" value="PROKAR_NTER_METHYL"/>
    <property type="match status" value="1"/>
</dbReference>
<feature type="domain" description="DUF1559" evidence="2">
    <location>
        <begin position="39"/>
        <end position="338"/>
    </location>
</feature>
<dbReference type="NCBIfam" id="TIGR04294">
    <property type="entry name" value="pre_pil_HX9DG"/>
    <property type="match status" value="1"/>
</dbReference>
<accession>A0A518B3U0</accession>
<dbReference type="InterPro" id="IPR027558">
    <property type="entry name" value="Pre_pil_HX9DG_C"/>
</dbReference>
<dbReference type="AlphaFoldDB" id="A0A518B3U0"/>
<dbReference type="InterPro" id="IPR011453">
    <property type="entry name" value="DUF1559"/>
</dbReference>
<sequence length="358" mass="38284">MLRSYSGGVRRRAGFTLVELLVVIAIIGVLVSLLLPAVQQAREAARATSCRNNLKQLGSAIHNFHDSHGGFPPSTLGYGRLTFWAIILPYMDQQQMYDRLEIHGPTATNNPLNSLPADVTAAANQNKDVLEEGRGTLAAYVCPTRRRPGKVNSKNSSVGDYAITNWTTNTSGEWRTYVGVETQQGVLQVALADVDLNGNGTDDNLEVPNADCLESTKGWKPRTDAAFITDGLSKTAMLAEKYINQKTIGSSLDCCHANGVLGGSEERGRDGYIYYNGAGGPGGYGEYWISGPMRDRPLAQTPNDPVVGIAGPALGSWHPGMVHFLMADGSVKQVSVSISTSILNAMGSSIDGEIAELP</sequence>
<keyword evidence="4" id="KW-1185">Reference proteome</keyword>
<dbReference type="SUPFAM" id="SSF54523">
    <property type="entry name" value="Pili subunits"/>
    <property type="match status" value="1"/>
</dbReference>
<name>A0A518B3U0_9BACT</name>
<evidence type="ECO:0000256" key="1">
    <source>
        <dbReference type="SAM" id="Phobius"/>
    </source>
</evidence>
<feature type="transmembrane region" description="Helical" evidence="1">
    <location>
        <begin position="12"/>
        <end position="35"/>
    </location>
</feature>
<proteinExistence type="predicted"/>
<dbReference type="EMBL" id="CP036279">
    <property type="protein sequence ID" value="QDU61614.1"/>
    <property type="molecule type" value="Genomic_DNA"/>
</dbReference>
<dbReference type="PANTHER" id="PTHR30093:SF2">
    <property type="entry name" value="TYPE II SECRETION SYSTEM PROTEIN H"/>
    <property type="match status" value="1"/>
</dbReference>
<keyword evidence="1" id="KW-0812">Transmembrane</keyword>
<dbReference type="Proteomes" id="UP000317093">
    <property type="component" value="Chromosome"/>
</dbReference>
<dbReference type="InterPro" id="IPR012902">
    <property type="entry name" value="N_methyl_site"/>
</dbReference>